<organism evidence="2 5">
    <name type="scientific">Streptomyces radicis</name>
    <dbReference type="NCBI Taxonomy" id="1750517"/>
    <lineage>
        <taxon>Bacteria</taxon>
        <taxon>Bacillati</taxon>
        <taxon>Actinomycetota</taxon>
        <taxon>Actinomycetes</taxon>
        <taxon>Kitasatosporales</taxon>
        <taxon>Streptomycetaceae</taxon>
        <taxon>Streptomyces</taxon>
    </lineage>
</organism>
<feature type="domain" description="AB hydrolase-1" evidence="1">
    <location>
        <begin position="10"/>
        <end position="238"/>
    </location>
</feature>
<dbReference type="Proteomes" id="UP000275024">
    <property type="component" value="Unassembled WGS sequence"/>
</dbReference>
<dbReference type="InterPro" id="IPR000073">
    <property type="entry name" value="AB_hydrolase_1"/>
</dbReference>
<evidence type="ECO:0000313" key="5">
    <source>
        <dbReference type="Proteomes" id="UP000275024"/>
    </source>
</evidence>
<dbReference type="RefSeq" id="WP_120700165.1">
    <property type="nucleotide sequence ID" value="NZ_RBDX01000038.1"/>
</dbReference>
<dbReference type="Gene3D" id="3.40.50.1820">
    <property type="entry name" value="alpha/beta hydrolase"/>
    <property type="match status" value="1"/>
</dbReference>
<reference evidence="4 5" key="1">
    <citation type="submission" date="2018-09" db="EMBL/GenBank/DDBJ databases">
        <title>Streptomyces sp. nov. DS1-2, an endophytic actinomycete isolated from roots of Dendrobium scabrilingue.</title>
        <authorList>
            <person name="Kuncharoen N."/>
            <person name="Kudo T."/>
            <person name="Ohkuma M."/>
            <person name="Yuki M."/>
            <person name="Tanasupawat S."/>
        </authorList>
    </citation>
    <scope>NUCLEOTIDE SEQUENCE [LARGE SCALE GENOMIC DNA]</scope>
    <source>
        <strain evidence="2 5">AZ1-7</strain>
        <strain evidence="3 4">DS1-2</strain>
    </source>
</reference>
<sequence length="246" mass="26149">MSTSHTKTYVLVHGAWHSGRAWDRVVPPLTRAGHLAFAPSLTGHGEKEHLLGPDVGLDTHVADVVGLLVDEDLTDVVLVGHSYAGMVISGVADQVPDRIAGLVYLDAMVPVDGETVLDVIPMTGQLFERAADSATPWRIPPVPEGPPPIGLFGVTDPADAAWLRTMLSDESARCFTQPVRLADPAAAAIPRTHIHCVGSTPEGLTRRPVPATQPNGTPSRVWELRSGHDCMITAPEGLTELLLKVG</sequence>
<keyword evidence="2" id="KW-0378">Hydrolase</keyword>
<dbReference type="InterPro" id="IPR029058">
    <property type="entry name" value="AB_hydrolase_fold"/>
</dbReference>
<dbReference type="InterPro" id="IPR052897">
    <property type="entry name" value="Sec-Metab_Biosynth_Hydrolase"/>
</dbReference>
<dbReference type="AlphaFoldDB" id="A0A3A9VTL7"/>
<gene>
    <name evidence="3" type="ORF">D7318_28725</name>
    <name evidence="2" type="ORF">D7319_28965</name>
</gene>
<dbReference type="GO" id="GO:0016787">
    <property type="term" value="F:hydrolase activity"/>
    <property type="evidence" value="ECO:0007669"/>
    <property type="project" value="UniProtKB-KW"/>
</dbReference>
<evidence type="ECO:0000313" key="3">
    <source>
        <dbReference type="EMBL" id="RKN14746.1"/>
    </source>
</evidence>
<protein>
    <submittedName>
        <fullName evidence="2">Alpha/beta hydrolase</fullName>
    </submittedName>
</protein>
<dbReference type="Pfam" id="PF12697">
    <property type="entry name" value="Abhydrolase_6"/>
    <property type="match status" value="1"/>
</dbReference>
<dbReference type="SUPFAM" id="SSF53474">
    <property type="entry name" value="alpha/beta-Hydrolases"/>
    <property type="match status" value="1"/>
</dbReference>
<dbReference type="PANTHER" id="PTHR37017:SF11">
    <property type="entry name" value="ESTERASE_LIPASE_THIOESTERASE DOMAIN-CONTAINING PROTEIN"/>
    <property type="match status" value="1"/>
</dbReference>
<evidence type="ECO:0000259" key="1">
    <source>
        <dbReference type="Pfam" id="PF12697"/>
    </source>
</evidence>
<accession>A0A3A9VTL7</accession>
<comment type="caution">
    <text evidence="2">The sequence shown here is derived from an EMBL/GenBank/DDBJ whole genome shotgun (WGS) entry which is preliminary data.</text>
</comment>
<dbReference type="OrthoDB" id="9773549at2"/>
<keyword evidence="4" id="KW-1185">Reference proteome</keyword>
<dbReference type="PANTHER" id="PTHR37017">
    <property type="entry name" value="AB HYDROLASE-1 DOMAIN-CONTAINING PROTEIN-RELATED"/>
    <property type="match status" value="1"/>
</dbReference>
<dbReference type="Proteomes" id="UP000268652">
    <property type="component" value="Unassembled WGS sequence"/>
</dbReference>
<dbReference type="EMBL" id="RBDX01000038">
    <property type="protein sequence ID" value="RKN04228.1"/>
    <property type="molecule type" value="Genomic_DNA"/>
</dbReference>
<name>A0A3A9VTL7_9ACTN</name>
<dbReference type="EMBL" id="RBDY01000037">
    <property type="protein sequence ID" value="RKN14746.1"/>
    <property type="molecule type" value="Genomic_DNA"/>
</dbReference>
<evidence type="ECO:0000313" key="2">
    <source>
        <dbReference type="EMBL" id="RKN04228.1"/>
    </source>
</evidence>
<evidence type="ECO:0000313" key="4">
    <source>
        <dbReference type="Proteomes" id="UP000268652"/>
    </source>
</evidence>
<proteinExistence type="predicted"/>